<evidence type="ECO:0000256" key="1">
    <source>
        <dbReference type="ARBA" id="ARBA00004496"/>
    </source>
</evidence>
<keyword evidence="10" id="KW-0238">DNA-binding</keyword>
<evidence type="ECO:0000313" key="14">
    <source>
        <dbReference type="EMBL" id="SPQ01596.1"/>
    </source>
</evidence>
<keyword evidence="15" id="KW-1185">Reference proteome</keyword>
<feature type="binding site" evidence="13">
    <location>
        <position position="94"/>
    </location>
    <ligand>
        <name>Fe cation</name>
        <dbReference type="ChEBI" id="CHEBI:24875"/>
    </ligand>
</feature>
<dbReference type="InterPro" id="IPR036390">
    <property type="entry name" value="WH_DNA-bd_sf"/>
</dbReference>
<feature type="binding site" evidence="13">
    <location>
        <position position="113"/>
    </location>
    <ligand>
        <name>Fe cation</name>
        <dbReference type="ChEBI" id="CHEBI:24875"/>
    </ligand>
</feature>
<keyword evidence="7 12" id="KW-0479">Metal-binding</keyword>
<dbReference type="GO" id="GO:1900705">
    <property type="term" value="P:negative regulation of siderophore biosynthetic process"/>
    <property type="evidence" value="ECO:0007669"/>
    <property type="project" value="TreeGrafter"/>
</dbReference>
<comment type="similarity">
    <text evidence="2">Belongs to the Fur family.</text>
</comment>
<dbReference type="GO" id="GO:0003700">
    <property type="term" value="F:DNA-binding transcription factor activity"/>
    <property type="evidence" value="ECO:0007669"/>
    <property type="project" value="InterPro"/>
</dbReference>
<evidence type="ECO:0000256" key="7">
    <source>
        <dbReference type="ARBA" id="ARBA00022723"/>
    </source>
</evidence>
<feature type="binding site" evidence="12">
    <location>
        <position position="141"/>
    </location>
    <ligand>
        <name>Zn(2+)</name>
        <dbReference type="ChEBI" id="CHEBI:29105"/>
    </ligand>
</feature>
<evidence type="ECO:0000256" key="10">
    <source>
        <dbReference type="ARBA" id="ARBA00023125"/>
    </source>
</evidence>
<proteinExistence type="inferred from homology"/>
<evidence type="ECO:0000256" key="11">
    <source>
        <dbReference type="ARBA" id="ARBA00023163"/>
    </source>
</evidence>
<evidence type="ECO:0000256" key="4">
    <source>
        <dbReference type="ARBA" id="ARBA00020910"/>
    </source>
</evidence>
<dbReference type="AlphaFoldDB" id="A0A2U3QJK9"/>
<dbReference type="PANTHER" id="PTHR33202:SF2">
    <property type="entry name" value="FERRIC UPTAKE REGULATION PROTEIN"/>
    <property type="match status" value="1"/>
</dbReference>
<evidence type="ECO:0000256" key="8">
    <source>
        <dbReference type="ARBA" id="ARBA00022833"/>
    </source>
</evidence>
<dbReference type="InterPro" id="IPR043135">
    <property type="entry name" value="Fur_C"/>
</dbReference>
<keyword evidence="11" id="KW-0804">Transcription</keyword>
<comment type="cofactor">
    <cofactor evidence="12">
        <name>Zn(2+)</name>
        <dbReference type="ChEBI" id="CHEBI:29105"/>
    </cofactor>
    <text evidence="12">Binds 1 zinc ion per subunit.</text>
</comment>
<evidence type="ECO:0000313" key="15">
    <source>
        <dbReference type="Proteomes" id="UP000245125"/>
    </source>
</evidence>
<feature type="binding site" evidence="12">
    <location>
        <position position="138"/>
    </location>
    <ligand>
        <name>Zn(2+)</name>
        <dbReference type="ChEBI" id="CHEBI:29105"/>
    </ligand>
</feature>
<dbReference type="OrthoDB" id="8659436at2"/>
<accession>A0A2U3QJK9</accession>
<organism evidence="14 15">
    <name type="scientific">Candidatus Sulfobium mesophilum</name>
    <dbReference type="NCBI Taxonomy" id="2016548"/>
    <lineage>
        <taxon>Bacteria</taxon>
        <taxon>Pseudomonadati</taxon>
        <taxon>Nitrospirota</taxon>
        <taxon>Nitrospiria</taxon>
        <taxon>Nitrospirales</taxon>
        <taxon>Nitrospiraceae</taxon>
        <taxon>Candidatus Sulfobium</taxon>
    </lineage>
</organism>
<dbReference type="InterPro" id="IPR002481">
    <property type="entry name" value="FUR"/>
</dbReference>
<evidence type="ECO:0000256" key="2">
    <source>
        <dbReference type="ARBA" id="ARBA00007957"/>
    </source>
</evidence>
<feature type="binding site" evidence="13">
    <location>
        <position position="92"/>
    </location>
    <ligand>
        <name>Fe cation</name>
        <dbReference type="ChEBI" id="CHEBI:24875"/>
    </ligand>
</feature>
<keyword evidence="8 12" id="KW-0862">Zinc</keyword>
<keyword evidence="9" id="KW-0805">Transcription regulation</keyword>
<name>A0A2U3QJK9_9BACT</name>
<comment type="subcellular location">
    <subcellularLocation>
        <location evidence="1">Cytoplasm</location>
    </subcellularLocation>
</comment>
<feature type="binding site" evidence="13">
    <location>
        <position position="130"/>
    </location>
    <ligand>
        <name>Fe cation</name>
        <dbReference type="ChEBI" id="CHEBI:24875"/>
    </ligand>
</feature>
<evidence type="ECO:0000256" key="12">
    <source>
        <dbReference type="PIRSR" id="PIRSR602481-1"/>
    </source>
</evidence>
<evidence type="ECO:0000256" key="13">
    <source>
        <dbReference type="PIRSR" id="PIRSR602481-2"/>
    </source>
</evidence>
<feature type="binding site" evidence="12">
    <location>
        <position position="101"/>
    </location>
    <ligand>
        <name>Zn(2+)</name>
        <dbReference type="ChEBI" id="CHEBI:29105"/>
    </ligand>
</feature>
<protein>
    <recommendedName>
        <fullName evidence="4">Ferric uptake regulation protein</fullName>
    </recommendedName>
</protein>
<dbReference type="GO" id="GO:0045892">
    <property type="term" value="P:negative regulation of DNA-templated transcription"/>
    <property type="evidence" value="ECO:0007669"/>
    <property type="project" value="TreeGrafter"/>
</dbReference>
<comment type="cofactor">
    <cofactor evidence="13">
        <name>Mn(2+)</name>
        <dbReference type="ChEBI" id="CHEBI:29035"/>
    </cofactor>
    <cofactor evidence="13">
        <name>Fe(2+)</name>
        <dbReference type="ChEBI" id="CHEBI:29033"/>
    </cofactor>
    <text evidence="13">Binds 1 Mn(2+) or Fe(2+) ion per subunit.</text>
</comment>
<dbReference type="GO" id="GO:0000976">
    <property type="term" value="F:transcription cis-regulatory region binding"/>
    <property type="evidence" value="ECO:0007669"/>
    <property type="project" value="TreeGrafter"/>
</dbReference>
<keyword evidence="13" id="KW-0408">Iron</keyword>
<reference evidence="15" key="1">
    <citation type="submission" date="2018-03" db="EMBL/GenBank/DDBJ databases">
        <authorList>
            <person name="Zecchin S."/>
        </authorList>
    </citation>
    <scope>NUCLEOTIDE SEQUENCE [LARGE SCALE GENOMIC DNA]</scope>
</reference>
<dbReference type="CDD" id="cd07153">
    <property type="entry name" value="Fur_like"/>
    <property type="match status" value="1"/>
</dbReference>
<dbReference type="Gene3D" id="1.10.10.10">
    <property type="entry name" value="Winged helix-like DNA-binding domain superfamily/Winged helix DNA-binding domain"/>
    <property type="match status" value="1"/>
</dbReference>
<gene>
    <name evidence="14" type="primary">fur</name>
    <name evidence="14" type="ORF">NBG4_610005</name>
</gene>
<dbReference type="EMBL" id="OUUY01000110">
    <property type="protein sequence ID" value="SPQ01596.1"/>
    <property type="molecule type" value="Genomic_DNA"/>
</dbReference>
<keyword evidence="5" id="KW-0963">Cytoplasm</keyword>
<comment type="subunit">
    <text evidence="3">Homodimer.</text>
</comment>
<evidence type="ECO:0000256" key="3">
    <source>
        <dbReference type="ARBA" id="ARBA00011738"/>
    </source>
</evidence>
<dbReference type="GO" id="GO:0005829">
    <property type="term" value="C:cytosol"/>
    <property type="evidence" value="ECO:0007669"/>
    <property type="project" value="TreeGrafter"/>
</dbReference>
<dbReference type="InterPro" id="IPR036388">
    <property type="entry name" value="WH-like_DNA-bd_sf"/>
</dbReference>
<dbReference type="GO" id="GO:0008270">
    <property type="term" value="F:zinc ion binding"/>
    <property type="evidence" value="ECO:0007669"/>
    <property type="project" value="TreeGrafter"/>
</dbReference>
<dbReference type="Proteomes" id="UP000245125">
    <property type="component" value="Unassembled WGS sequence"/>
</dbReference>
<evidence type="ECO:0000256" key="5">
    <source>
        <dbReference type="ARBA" id="ARBA00022490"/>
    </source>
</evidence>
<dbReference type="Pfam" id="PF01475">
    <property type="entry name" value="FUR"/>
    <property type="match status" value="1"/>
</dbReference>
<sequence>MTNKAKEIFRSYLSEKGLRNTRQREVILDAFLAADKHITVEELFNAIKKKNPEIGYATVHRNVSLFCECGLADEMKIGTQKTKYEPKIGHKHHDHLICVKCGRIIEVNDSKIEKLQDKLAEANDFTPVKHRLEIYGICKQCR</sequence>
<dbReference type="Gene3D" id="3.30.1490.190">
    <property type="match status" value="1"/>
</dbReference>
<evidence type="ECO:0000256" key="9">
    <source>
        <dbReference type="ARBA" id="ARBA00023015"/>
    </source>
</evidence>
<evidence type="ECO:0000256" key="6">
    <source>
        <dbReference type="ARBA" id="ARBA00022491"/>
    </source>
</evidence>
<keyword evidence="6" id="KW-0678">Repressor</keyword>
<feature type="binding site" evidence="12">
    <location>
        <position position="98"/>
    </location>
    <ligand>
        <name>Zn(2+)</name>
        <dbReference type="ChEBI" id="CHEBI:29105"/>
    </ligand>
</feature>
<dbReference type="SUPFAM" id="SSF46785">
    <property type="entry name" value="Winged helix' DNA-binding domain"/>
    <property type="match status" value="1"/>
</dbReference>
<dbReference type="PANTHER" id="PTHR33202">
    <property type="entry name" value="ZINC UPTAKE REGULATION PROTEIN"/>
    <property type="match status" value="1"/>
</dbReference>